<comment type="function">
    <text evidence="1">May be involved in the formation or repair of [Fe-S] clusters present in iron-sulfur proteins.</text>
</comment>
<dbReference type="PANTHER" id="PTHR11178">
    <property type="entry name" value="IRON-SULFUR CLUSTER SCAFFOLD PROTEIN NFU-RELATED"/>
    <property type="match status" value="1"/>
</dbReference>
<dbReference type="GO" id="GO:0016226">
    <property type="term" value="P:iron-sulfur cluster assembly"/>
    <property type="evidence" value="ECO:0007669"/>
    <property type="project" value="InterPro"/>
</dbReference>
<sequence>MDPAAHGPLYPQVRSAMNDVQAYARSHGGEIELLSVTEEGDVTIRMAGACRGCPMSALTLKHGIEEQLRLLVPGVRKVIEAK</sequence>
<name>A0A068NXW4_FIMGI</name>
<accession>A0A068NXW4</accession>
<dbReference type="AlphaFoldDB" id="A0A068NXW4"/>
<keyword evidence="4" id="KW-1185">Reference proteome</keyword>
<dbReference type="GO" id="GO:0051536">
    <property type="term" value="F:iron-sulfur cluster binding"/>
    <property type="evidence" value="ECO:0007669"/>
    <property type="project" value="InterPro"/>
</dbReference>
<gene>
    <name evidence="3" type="ORF">OP10G_4262</name>
</gene>
<proteinExistence type="predicted"/>
<dbReference type="InterPro" id="IPR034904">
    <property type="entry name" value="FSCA_dom_sf"/>
</dbReference>
<evidence type="ECO:0000313" key="3">
    <source>
        <dbReference type="EMBL" id="AIE87630.1"/>
    </source>
</evidence>
<dbReference type="KEGG" id="fgi:OP10G_4262"/>
<dbReference type="STRING" id="661478.OP10G_4262"/>
<dbReference type="PANTHER" id="PTHR11178:SF51">
    <property type="entry name" value="FE_S BIOGENESIS PROTEIN NFUA"/>
    <property type="match status" value="1"/>
</dbReference>
<dbReference type="Gene3D" id="3.30.300.130">
    <property type="entry name" value="Fe-S cluster assembly (FSCA)"/>
    <property type="match status" value="1"/>
</dbReference>
<dbReference type="Pfam" id="PF01106">
    <property type="entry name" value="NifU"/>
    <property type="match status" value="1"/>
</dbReference>
<reference evidence="3 4" key="1">
    <citation type="journal article" date="2014" name="PLoS ONE">
        <title>The first complete genome sequence of the class fimbriimonadia in the phylum armatimonadetes.</title>
        <authorList>
            <person name="Hu Z.Y."/>
            <person name="Wang Y.Z."/>
            <person name="Im W.T."/>
            <person name="Wang S.Y."/>
            <person name="Zhao G.P."/>
            <person name="Zheng H.J."/>
            <person name="Quan Z.X."/>
        </authorList>
    </citation>
    <scope>NUCLEOTIDE SEQUENCE [LARGE SCALE GENOMIC DNA]</scope>
    <source>
        <strain evidence="3">Gsoil 348</strain>
    </source>
</reference>
<evidence type="ECO:0000313" key="4">
    <source>
        <dbReference type="Proteomes" id="UP000027982"/>
    </source>
</evidence>
<dbReference type="eggNOG" id="COG0694">
    <property type="taxonomic scope" value="Bacteria"/>
</dbReference>
<organism evidence="3 4">
    <name type="scientific">Fimbriimonas ginsengisoli Gsoil 348</name>
    <dbReference type="NCBI Taxonomy" id="661478"/>
    <lineage>
        <taxon>Bacteria</taxon>
        <taxon>Bacillati</taxon>
        <taxon>Armatimonadota</taxon>
        <taxon>Fimbriimonadia</taxon>
        <taxon>Fimbriimonadales</taxon>
        <taxon>Fimbriimonadaceae</taxon>
        <taxon>Fimbriimonas</taxon>
    </lineage>
</organism>
<dbReference type="SUPFAM" id="SSF117916">
    <property type="entry name" value="Fe-S cluster assembly (FSCA) domain-like"/>
    <property type="match status" value="1"/>
</dbReference>
<evidence type="ECO:0000256" key="1">
    <source>
        <dbReference type="ARBA" id="ARBA00049958"/>
    </source>
</evidence>
<dbReference type="HOGENOM" id="CLU_060555_4_2_0"/>
<dbReference type="Proteomes" id="UP000027982">
    <property type="component" value="Chromosome"/>
</dbReference>
<dbReference type="GO" id="GO:0005506">
    <property type="term" value="F:iron ion binding"/>
    <property type="evidence" value="ECO:0007669"/>
    <property type="project" value="InterPro"/>
</dbReference>
<dbReference type="InterPro" id="IPR001075">
    <property type="entry name" value="NIF_FeS_clus_asmbl_NifU_C"/>
</dbReference>
<protein>
    <submittedName>
        <fullName evidence="3">Nitrogen-fixing NifU</fullName>
    </submittedName>
</protein>
<feature type="domain" description="NIF system FeS cluster assembly NifU C-terminal" evidence="2">
    <location>
        <begin position="13"/>
        <end position="79"/>
    </location>
</feature>
<dbReference type="EMBL" id="CP007139">
    <property type="protein sequence ID" value="AIE87630.1"/>
    <property type="molecule type" value="Genomic_DNA"/>
</dbReference>
<evidence type="ECO:0000259" key="2">
    <source>
        <dbReference type="Pfam" id="PF01106"/>
    </source>
</evidence>